<name>A0A1V2ZZ96_9GAMM</name>
<gene>
    <name evidence="1" type="ORF">B1A74_05630</name>
</gene>
<accession>A0A1V2ZZ96</accession>
<dbReference type="Pfam" id="PF21842">
    <property type="entry name" value="DUF6901"/>
    <property type="match status" value="1"/>
</dbReference>
<dbReference type="EMBL" id="MUZR01000016">
    <property type="protein sequence ID" value="OOC10428.1"/>
    <property type="molecule type" value="Genomic_DNA"/>
</dbReference>
<dbReference type="Proteomes" id="UP000189177">
    <property type="component" value="Unassembled WGS sequence"/>
</dbReference>
<organism evidence="1 2">
    <name type="scientific">Thioalkalivibrio halophilus</name>
    <dbReference type="NCBI Taxonomy" id="252474"/>
    <lineage>
        <taxon>Bacteria</taxon>
        <taxon>Pseudomonadati</taxon>
        <taxon>Pseudomonadota</taxon>
        <taxon>Gammaproteobacteria</taxon>
        <taxon>Chromatiales</taxon>
        <taxon>Ectothiorhodospiraceae</taxon>
        <taxon>Thioalkalivibrio</taxon>
    </lineage>
</organism>
<comment type="caution">
    <text evidence="1">The sequence shown here is derived from an EMBL/GenBank/DDBJ whole genome shotgun (WGS) entry which is preliminary data.</text>
</comment>
<dbReference type="AlphaFoldDB" id="A0A1V2ZZ96"/>
<keyword evidence="2" id="KW-1185">Reference proteome</keyword>
<dbReference type="RefSeq" id="WP_077244031.1">
    <property type="nucleotide sequence ID" value="NZ_MUZR01000016.1"/>
</dbReference>
<dbReference type="OrthoDB" id="9813686at2"/>
<evidence type="ECO:0000313" key="2">
    <source>
        <dbReference type="Proteomes" id="UP000189177"/>
    </source>
</evidence>
<proteinExistence type="predicted"/>
<protein>
    <submittedName>
        <fullName evidence="1">Uncharacterized protein</fullName>
    </submittedName>
</protein>
<reference evidence="1 2" key="1">
    <citation type="submission" date="2017-02" db="EMBL/GenBank/DDBJ databases">
        <title>Genomic diversity within the haloalkaliphilic genus Thioalkalivibrio.</title>
        <authorList>
            <person name="Ahn A.-C."/>
            <person name="Meier-Kolthoff J."/>
            <person name="Overmars L."/>
            <person name="Richter M."/>
            <person name="Woyke T."/>
            <person name="Sorokin D.Y."/>
            <person name="Muyzer G."/>
        </authorList>
    </citation>
    <scope>NUCLEOTIDE SEQUENCE [LARGE SCALE GENOMIC DNA]</scope>
    <source>
        <strain evidence="1 2">HL17</strain>
    </source>
</reference>
<evidence type="ECO:0000313" key="1">
    <source>
        <dbReference type="EMBL" id="OOC10428.1"/>
    </source>
</evidence>
<sequence>MSEIIYRLERSDGSEWCYRVDIHRSRDPARHNDEAHPDWTRLECRQCENCPLNARTVEYCPAAIEFADIARHFADSPSVERIRGRVDTPARSYLKECDVQEFLRSLFGLIMASGACPILSRLRPLAEFHLPFATLEETLYRMAGTYLVRQYLDRREGEAPDWDMEGLQELHRELNTVNRALMERVRLASRRDANINAMQNFVSITTIVEMDIDASMNQLLGTLRQGL</sequence>
<dbReference type="InterPro" id="IPR054196">
    <property type="entry name" value="DUF6901"/>
</dbReference>